<feature type="region of interest" description="Disordered" evidence="1">
    <location>
        <begin position="16"/>
        <end position="62"/>
    </location>
</feature>
<comment type="caution">
    <text evidence="2">The sequence shown here is derived from an EMBL/GenBank/DDBJ whole genome shotgun (WGS) entry which is preliminary data.</text>
</comment>
<proteinExistence type="predicted"/>
<evidence type="ECO:0000256" key="1">
    <source>
        <dbReference type="SAM" id="MobiDB-lite"/>
    </source>
</evidence>
<dbReference type="EMBL" id="CAUYUJ010018749">
    <property type="protein sequence ID" value="CAK0886049.1"/>
    <property type="molecule type" value="Genomic_DNA"/>
</dbReference>
<name>A0ABN9WHU9_9DINO</name>
<dbReference type="Proteomes" id="UP001189429">
    <property type="component" value="Unassembled WGS sequence"/>
</dbReference>
<protein>
    <submittedName>
        <fullName evidence="2">Uncharacterized protein</fullName>
    </submittedName>
</protein>
<evidence type="ECO:0000313" key="3">
    <source>
        <dbReference type="Proteomes" id="UP001189429"/>
    </source>
</evidence>
<reference evidence="2" key="1">
    <citation type="submission" date="2023-10" db="EMBL/GenBank/DDBJ databases">
        <authorList>
            <person name="Chen Y."/>
            <person name="Shah S."/>
            <person name="Dougan E. K."/>
            <person name="Thang M."/>
            <person name="Chan C."/>
        </authorList>
    </citation>
    <scope>NUCLEOTIDE SEQUENCE [LARGE SCALE GENOMIC DNA]</scope>
</reference>
<accession>A0ABN9WHU9</accession>
<feature type="compositionally biased region" description="Basic residues" evidence="1">
    <location>
        <begin position="43"/>
        <end position="53"/>
    </location>
</feature>
<evidence type="ECO:0000313" key="2">
    <source>
        <dbReference type="EMBL" id="CAK0886049.1"/>
    </source>
</evidence>
<organism evidence="2 3">
    <name type="scientific">Prorocentrum cordatum</name>
    <dbReference type="NCBI Taxonomy" id="2364126"/>
    <lineage>
        <taxon>Eukaryota</taxon>
        <taxon>Sar</taxon>
        <taxon>Alveolata</taxon>
        <taxon>Dinophyceae</taxon>
        <taxon>Prorocentrales</taxon>
        <taxon>Prorocentraceae</taxon>
        <taxon>Prorocentrum</taxon>
    </lineage>
</organism>
<gene>
    <name evidence="2" type="ORF">PCOR1329_LOCUS67494</name>
</gene>
<sequence>MRVLAHHVATTFQCRQEASVDPHRRPTSTDGSLKIKATERRGVPKRNHHTRRGQHCECDSTSEASRAVQEKGDEWAERAHLHAAPNNEHCQSTFSILQNATTSDGVVEQLVTSR</sequence>
<keyword evidence="3" id="KW-1185">Reference proteome</keyword>